<dbReference type="Gene3D" id="2.160.20.60">
    <property type="entry name" value="Glutamate synthase, alpha subunit, C-terminal domain"/>
    <property type="match status" value="1"/>
</dbReference>
<dbReference type="InterPro" id="IPR035710">
    <property type="entry name" value="Archaeal_gltB"/>
</dbReference>
<dbReference type="KEGG" id="taqu:KDW03_02760"/>
<protein>
    <submittedName>
        <fullName evidence="2">Glutamate synthase</fullName>
    </submittedName>
</protein>
<reference evidence="2" key="2">
    <citation type="submission" date="2022-06" db="EMBL/GenBank/DDBJ databases">
        <title>Thermospira aquatica gen. nov., sp. nov.</title>
        <authorList>
            <person name="Ben Ali Gam Z."/>
            <person name="Labat M."/>
        </authorList>
    </citation>
    <scope>NUCLEOTIDE SEQUENCE</scope>
    <source>
        <strain evidence="2">F1F22</strain>
    </source>
</reference>
<dbReference type="Pfam" id="PF01493">
    <property type="entry name" value="GXGXG"/>
    <property type="match status" value="1"/>
</dbReference>
<dbReference type="RefSeq" id="WP_271435870.1">
    <property type="nucleotide sequence ID" value="NZ_CP073355.1"/>
</dbReference>
<evidence type="ECO:0000313" key="2">
    <source>
        <dbReference type="EMBL" id="URA10741.1"/>
    </source>
</evidence>
<dbReference type="AlphaFoldDB" id="A0AAX3BH05"/>
<dbReference type="InterPro" id="IPR002489">
    <property type="entry name" value="Glu_synth_asu_C"/>
</dbReference>
<dbReference type="SUPFAM" id="SSF69336">
    <property type="entry name" value="Alpha subunit of glutamate synthase, C-terminal domain"/>
    <property type="match status" value="1"/>
</dbReference>
<accession>A0AAX3BH05</accession>
<sequence>MKVIDAKNLHYRELNTLVYEAVQNGEKHIRIDNVLGQRFIGDGLRGEDILIEVHGTPGNDLAAFMNGPTIRVYGNAQDGVGNTMNAGKIFIHGDAGDVLFYGMRGGEVYIKGDVGYRVGIHMKEYMDFIPKAVIGGCAGDFFGEYMAGGVLVLLGLNTSRGDALTGDYLSTGMHGGRIYIRGKVDPSTLGKEAKPFDIDSEDEKILKPLLENFCREFGYDMKEILKVPFTKLIPVSKRPYGKHYVPGWHTLTNRKQLVPSSYEDNGYPYTRSVRDR</sequence>
<dbReference type="PIRSF" id="PIRSF006519">
    <property type="entry name" value="GOGAT_dom3"/>
    <property type="match status" value="1"/>
</dbReference>
<reference evidence="2" key="1">
    <citation type="submission" date="2021-04" db="EMBL/GenBank/DDBJ databases">
        <authorList>
            <person name="Postec A."/>
        </authorList>
    </citation>
    <scope>NUCLEOTIDE SEQUENCE</scope>
    <source>
        <strain evidence="2">F1F22</strain>
    </source>
</reference>
<evidence type="ECO:0000313" key="3">
    <source>
        <dbReference type="Proteomes" id="UP001056539"/>
    </source>
</evidence>
<dbReference type="Proteomes" id="UP001056539">
    <property type="component" value="Chromosome"/>
</dbReference>
<name>A0AAX3BH05_9SPIR</name>
<gene>
    <name evidence="2" type="ORF">KDW03_02760</name>
</gene>
<dbReference type="GO" id="GO:0016491">
    <property type="term" value="F:oxidoreductase activity"/>
    <property type="evidence" value="ECO:0007669"/>
    <property type="project" value="InterPro"/>
</dbReference>
<keyword evidence="3" id="KW-1185">Reference proteome</keyword>
<dbReference type="InterPro" id="IPR012061">
    <property type="entry name" value="Glu_synth_lsu_3"/>
</dbReference>
<proteinExistence type="predicted"/>
<feature type="domain" description="Glutamate synthase alpha subunit C-terminal" evidence="1">
    <location>
        <begin position="29"/>
        <end position="183"/>
    </location>
</feature>
<dbReference type="PANTHER" id="PTHR39673:SF5">
    <property type="entry name" value="TUNGSTEN-CONTAINING FORMYLMETHANOFURAN DEHYDROGENASE 2 SUBUNIT C"/>
    <property type="match status" value="1"/>
</dbReference>
<dbReference type="EMBL" id="CP073355">
    <property type="protein sequence ID" value="URA10741.1"/>
    <property type="molecule type" value="Genomic_DNA"/>
</dbReference>
<dbReference type="PANTHER" id="PTHR39673">
    <property type="entry name" value="TUNGSTEN FORMYLMETHANOFURAN DEHYDROGENASE, SUBUNIT C (FWDC)"/>
    <property type="match status" value="1"/>
</dbReference>
<evidence type="ECO:0000259" key="1">
    <source>
        <dbReference type="Pfam" id="PF01493"/>
    </source>
</evidence>
<dbReference type="InterPro" id="IPR036485">
    <property type="entry name" value="Glu_synth_asu_C_sf"/>
</dbReference>
<dbReference type="CDD" id="cd00981">
    <property type="entry name" value="arch_gltB"/>
    <property type="match status" value="1"/>
</dbReference>
<organism evidence="2 3">
    <name type="scientific">Thermospira aquatica</name>
    <dbReference type="NCBI Taxonomy" id="2828656"/>
    <lineage>
        <taxon>Bacteria</taxon>
        <taxon>Pseudomonadati</taxon>
        <taxon>Spirochaetota</taxon>
        <taxon>Spirochaetia</taxon>
        <taxon>Brevinematales</taxon>
        <taxon>Thermospiraceae</taxon>
        <taxon>Thermospira</taxon>
    </lineage>
</organism>